<evidence type="ECO:0008006" key="2">
    <source>
        <dbReference type="Google" id="ProtNLM"/>
    </source>
</evidence>
<evidence type="ECO:0000313" key="1">
    <source>
        <dbReference type="EMBL" id="KKN78109.1"/>
    </source>
</evidence>
<accession>A0A0F9TFP4</accession>
<sequence length="198" mass="22610">MKALSLLQPWAWLIVTPDPERPNYPLKDVENRVWRLPRSFVVPQRIYVHASLRYDSSNFQDSGILVADSDIVIPSKADLAFGAIIGEVTIMDDTQDSDSDWANQDGHWAFNLMYPMAYETPIACKGQLGFWKPPADIMEPRYKLIDFNVGECGDYFRDHDPETGRCIMPDNMAHGMQPCLAFKLFHVASTIPEPFRSR</sequence>
<dbReference type="SUPFAM" id="SSF88697">
    <property type="entry name" value="PUA domain-like"/>
    <property type="match status" value="1"/>
</dbReference>
<protein>
    <recommendedName>
        <fullName evidence="2">ASCH domain-containing protein</fullName>
    </recommendedName>
</protein>
<dbReference type="InterPro" id="IPR015947">
    <property type="entry name" value="PUA-like_sf"/>
</dbReference>
<organism evidence="1">
    <name type="scientific">marine sediment metagenome</name>
    <dbReference type="NCBI Taxonomy" id="412755"/>
    <lineage>
        <taxon>unclassified sequences</taxon>
        <taxon>metagenomes</taxon>
        <taxon>ecological metagenomes</taxon>
    </lineage>
</organism>
<proteinExistence type="predicted"/>
<comment type="caution">
    <text evidence="1">The sequence shown here is derived from an EMBL/GenBank/DDBJ whole genome shotgun (WGS) entry which is preliminary data.</text>
</comment>
<dbReference type="EMBL" id="LAZR01000268">
    <property type="protein sequence ID" value="KKN78109.1"/>
    <property type="molecule type" value="Genomic_DNA"/>
</dbReference>
<name>A0A0F9TFP4_9ZZZZ</name>
<gene>
    <name evidence="1" type="ORF">LCGC14_0353360</name>
</gene>
<reference evidence="1" key="1">
    <citation type="journal article" date="2015" name="Nature">
        <title>Complex archaea that bridge the gap between prokaryotes and eukaryotes.</title>
        <authorList>
            <person name="Spang A."/>
            <person name="Saw J.H."/>
            <person name="Jorgensen S.L."/>
            <person name="Zaremba-Niedzwiedzka K."/>
            <person name="Martijn J."/>
            <person name="Lind A.E."/>
            <person name="van Eijk R."/>
            <person name="Schleper C."/>
            <person name="Guy L."/>
            <person name="Ettema T.J."/>
        </authorList>
    </citation>
    <scope>NUCLEOTIDE SEQUENCE</scope>
</reference>
<dbReference type="AlphaFoldDB" id="A0A0F9TFP4"/>